<evidence type="ECO:0000256" key="1">
    <source>
        <dbReference type="SAM" id="MobiDB-lite"/>
    </source>
</evidence>
<comment type="caution">
    <text evidence="3">The sequence shown here is derived from an EMBL/GenBank/DDBJ whole genome shotgun (WGS) entry which is preliminary data.</text>
</comment>
<reference evidence="3 4" key="1">
    <citation type="submission" date="2018-02" db="EMBL/GenBank/DDBJ databases">
        <title>Draft Genome of Achromobacter spanius stain 6.</title>
        <authorList>
            <person name="Gunasekera T.S."/>
            <person name="Radwan O."/>
            <person name="Ruiz O.N."/>
        </authorList>
    </citation>
    <scope>NUCLEOTIDE SEQUENCE [LARGE SCALE GENOMIC DNA]</scope>
    <source>
        <strain evidence="3 4">6</strain>
    </source>
</reference>
<dbReference type="OrthoDB" id="117723at2"/>
<dbReference type="Pfam" id="PF12802">
    <property type="entry name" value="MarR_2"/>
    <property type="match status" value="1"/>
</dbReference>
<evidence type="ECO:0000313" key="3">
    <source>
        <dbReference type="EMBL" id="PPA76510.1"/>
    </source>
</evidence>
<evidence type="ECO:0000313" key="4">
    <source>
        <dbReference type="Proteomes" id="UP000239990"/>
    </source>
</evidence>
<evidence type="ECO:0000259" key="2">
    <source>
        <dbReference type="PROSITE" id="PS50995"/>
    </source>
</evidence>
<accession>A0A2S5GTU4</accession>
<dbReference type="GO" id="GO:0003700">
    <property type="term" value="F:DNA-binding transcription factor activity"/>
    <property type="evidence" value="ECO:0007669"/>
    <property type="project" value="InterPro"/>
</dbReference>
<name>A0A2S5GTU4_9BURK</name>
<dbReference type="InterPro" id="IPR036388">
    <property type="entry name" value="WH-like_DNA-bd_sf"/>
</dbReference>
<sequence>MSRAASQRPRRPGARGEQFQPHVPGVQYGALDGLVGYAIRRAQIVIYEDFLAALAPWDITPQRFSALTLIAANTHLKLTDLARIQGIARSGAVQIVNQLQALGYVERQDAEHDKRAYSLAATDAGRAVLADITEAVQAHDARISQELGAAEKRQLIELLGKLGA</sequence>
<dbReference type="Gene3D" id="1.10.10.10">
    <property type="entry name" value="Winged helix-like DNA-binding domain superfamily/Winged helix DNA-binding domain"/>
    <property type="match status" value="1"/>
</dbReference>
<dbReference type="GO" id="GO:0006950">
    <property type="term" value="P:response to stress"/>
    <property type="evidence" value="ECO:0007669"/>
    <property type="project" value="TreeGrafter"/>
</dbReference>
<proteinExistence type="predicted"/>
<protein>
    <submittedName>
        <fullName evidence="3">MarR family transcriptional regulator</fullName>
    </submittedName>
</protein>
<gene>
    <name evidence="3" type="ORF">C4E15_06900</name>
</gene>
<dbReference type="RefSeq" id="WP_046807032.1">
    <property type="nucleotide sequence ID" value="NZ_PREU01000003.1"/>
</dbReference>
<dbReference type="Proteomes" id="UP000239990">
    <property type="component" value="Unassembled WGS sequence"/>
</dbReference>
<dbReference type="EMBL" id="PREU01000003">
    <property type="protein sequence ID" value="PPA76510.1"/>
    <property type="molecule type" value="Genomic_DNA"/>
</dbReference>
<feature type="domain" description="HTH marR-type" evidence="2">
    <location>
        <begin position="32"/>
        <end position="164"/>
    </location>
</feature>
<dbReference type="SUPFAM" id="SSF46785">
    <property type="entry name" value="Winged helix' DNA-binding domain"/>
    <property type="match status" value="1"/>
</dbReference>
<dbReference type="PANTHER" id="PTHR33164">
    <property type="entry name" value="TRANSCRIPTIONAL REGULATOR, MARR FAMILY"/>
    <property type="match status" value="1"/>
</dbReference>
<dbReference type="SMART" id="SM00347">
    <property type="entry name" value="HTH_MARR"/>
    <property type="match status" value="1"/>
</dbReference>
<dbReference type="PRINTS" id="PR00598">
    <property type="entry name" value="HTHMARR"/>
</dbReference>
<dbReference type="InterPro" id="IPR039422">
    <property type="entry name" value="MarR/SlyA-like"/>
</dbReference>
<feature type="region of interest" description="Disordered" evidence="1">
    <location>
        <begin position="1"/>
        <end position="21"/>
    </location>
</feature>
<dbReference type="InterPro" id="IPR000835">
    <property type="entry name" value="HTH_MarR-typ"/>
</dbReference>
<dbReference type="PANTHER" id="PTHR33164:SF89">
    <property type="entry name" value="MARR FAMILY REGULATORY PROTEIN"/>
    <property type="match status" value="1"/>
</dbReference>
<dbReference type="InterPro" id="IPR036390">
    <property type="entry name" value="WH_DNA-bd_sf"/>
</dbReference>
<dbReference type="AlphaFoldDB" id="A0A2S5GTU4"/>
<dbReference type="PROSITE" id="PS50995">
    <property type="entry name" value="HTH_MARR_2"/>
    <property type="match status" value="1"/>
</dbReference>
<organism evidence="3 4">
    <name type="scientific">Achromobacter spanius</name>
    <dbReference type="NCBI Taxonomy" id="217203"/>
    <lineage>
        <taxon>Bacteria</taxon>
        <taxon>Pseudomonadati</taxon>
        <taxon>Pseudomonadota</taxon>
        <taxon>Betaproteobacteria</taxon>
        <taxon>Burkholderiales</taxon>
        <taxon>Alcaligenaceae</taxon>
        <taxon>Achromobacter</taxon>
    </lineage>
</organism>